<feature type="domain" description="Histidine kinase/HSP90-like ATPase" evidence="2">
    <location>
        <begin position="25"/>
        <end position="120"/>
    </location>
</feature>
<evidence type="ECO:0000313" key="3">
    <source>
        <dbReference type="EMBL" id="MBB4891223.1"/>
    </source>
</evidence>
<keyword evidence="1" id="KW-0808">Transferase</keyword>
<sequence>MRTVTLTPHLPTPCEPPEFYELLAPATVKAPRIAREFVTAVLMGAQRGPLVDDARVCVSDAVANVVLHARVPTLAVEVDVRYGGVTVGVRDDNPTRRPYRREVGDDDEGGRGLMLVRNLSCAWGVSLVWEGLAIVGKRVWFELR</sequence>
<dbReference type="RefSeq" id="WP_184345851.1">
    <property type="nucleotide sequence ID" value="NZ_JACHJH010000001.1"/>
</dbReference>
<evidence type="ECO:0000259" key="2">
    <source>
        <dbReference type="Pfam" id="PF13581"/>
    </source>
</evidence>
<evidence type="ECO:0000313" key="4">
    <source>
        <dbReference type="Proteomes" id="UP000556084"/>
    </source>
</evidence>
<dbReference type="PANTHER" id="PTHR35526">
    <property type="entry name" value="ANTI-SIGMA-F FACTOR RSBW-RELATED"/>
    <property type="match status" value="1"/>
</dbReference>
<dbReference type="PANTHER" id="PTHR35526:SF3">
    <property type="entry name" value="ANTI-SIGMA-F FACTOR RSBW"/>
    <property type="match status" value="1"/>
</dbReference>
<dbReference type="AlphaFoldDB" id="A0A7W7LK90"/>
<dbReference type="Gene3D" id="3.30.565.10">
    <property type="entry name" value="Histidine kinase-like ATPase, C-terminal domain"/>
    <property type="match status" value="1"/>
</dbReference>
<reference evidence="3 4" key="1">
    <citation type="submission" date="2020-08" db="EMBL/GenBank/DDBJ databases">
        <title>Genomic Encyclopedia of Type Strains, Phase III (KMG-III): the genomes of soil and plant-associated and newly described type strains.</title>
        <authorList>
            <person name="Whitman W."/>
        </authorList>
    </citation>
    <scope>NUCLEOTIDE SEQUENCE [LARGE SCALE GENOMIC DNA]</scope>
    <source>
        <strain evidence="3 4">CECT 3266</strain>
    </source>
</reference>
<dbReference type="GO" id="GO:0004674">
    <property type="term" value="F:protein serine/threonine kinase activity"/>
    <property type="evidence" value="ECO:0007669"/>
    <property type="project" value="UniProtKB-KW"/>
</dbReference>
<proteinExistence type="predicted"/>
<keyword evidence="4" id="KW-1185">Reference proteome</keyword>
<dbReference type="Proteomes" id="UP000556084">
    <property type="component" value="Unassembled WGS sequence"/>
</dbReference>
<gene>
    <name evidence="3" type="ORF">FHS39_000223</name>
</gene>
<comment type="caution">
    <text evidence="3">The sequence shown here is derived from an EMBL/GenBank/DDBJ whole genome shotgun (WGS) entry which is preliminary data.</text>
</comment>
<keyword evidence="1" id="KW-0418">Kinase</keyword>
<dbReference type="InterPro" id="IPR003594">
    <property type="entry name" value="HATPase_dom"/>
</dbReference>
<dbReference type="CDD" id="cd16936">
    <property type="entry name" value="HATPase_RsbW-like"/>
    <property type="match status" value="1"/>
</dbReference>
<accession>A0A7W7LK90</accession>
<name>A0A7W7LK90_9ACTN</name>
<dbReference type="SUPFAM" id="SSF55874">
    <property type="entry name" value="ATPase domain of HSP90 chaperone/DNA topoisomerase II/histidine kinase"/>
    <property type="match status" value="1"/>
</dbReference>
<protein>
    <submittedName>
        <fullName evidence="3">Anti-sigma regulatory factor (Ser/Thr protein kinase)</fullName>
    </submittedName>
</protein>
<dbReference type="InterPro" id="IPR036890">
    <property type="entry name" value="HATPase_C_sf"/>
</dbReference>
<evidence type="ECO:0000256" key="1">
    <source>
        <dbReference type="ARBA" id="ARBA00022527"/>
    </source>
</evidence>
<dbReference type="Pfam" id="PF13581">
    <property type="entry name" value="HATPase_c_2"/>
    <property type="match status" value="1"/>
</dbReference>
<organism evidence="3 4">
    <name type="scientific">Streptomyces olivoverticillatus</name>
    <dbReference type="NCBI Taxonomy" id="66427"/>
    <lineage>
        <taxon>Bacteria</taxon>
        <taxon>Bacillati</taxon>
        <taxon>Actinomycetota</taxon>
        <taxon>Actinomycetes</taxon>
        <taxon>Kitasatosporales</taxon>
        <taxon>Streptomycetaceae</taxon>
        <taxon>Streptomyces</taxon>
    </lineage>
</organism>
<keyword evidence="1" id="KW-0723">Serine/threonine-protein kinase</keyword>
<dbReference type="InterPro" id="IPR050267">
    <property type="entry name" value="Anti-sigma-factor_SerPK"/>
</dbReference>
<dbReference type="EMBL" id="JACHJH010000001">
    <property type="protein sequence ID" value="MBB4891223.1"/>
    <property type="molecule type" value="Genomic_DNA"/>
</dbReference>